<evidence type="ECO:0000313" key="6">
    <source>
        <dbReference type="EMBL" id="GER70330.1"/>
    </source>
</evidence>
<dbReference type="FunFam" id="3.40.1410.10:FF:000008">
    <property type="entry name" value="Transcriptional regulator, GntR family"/>
    <property type="match status" value="1"/>
</dbReference>
<keyword evidence="2" id="KW-0805">Transcription regulation</keyword>
<dbReference type="EMBL" id="BKZQ01000018">
    <property type="protein sequence ID" value="GER70330.1"/>
    <property type="molecule type" value="Genomic_DNA"/>
</dbReference>
<accession>A0A5J4JIH2</accession>
<dbReference type="InterPro" id="IPR036390">
    <property type="entry name" value="WH_DNA-bd_sf"/>
</dbReference>
<dbReference type="GO" id="GO:0045892">
    <property type="term" value="P:negative regulation of DNA-templated transcription"/>
    <property type="evidence" value="ECO:0007669"/>
    <property type="project" value="TreeGrafter"/>
</dbReference>
<dbReference type="Pfam" id="PF07702">
    <property type="entry name" value="UTRA"/>
    <property type="match status" value="1"/>
</dbReference>
<dbReference type="CDD" id="cd07377">
    <property type="entry name" value="WHTH_GntR"/>
    <property type="match status" value="1"/>
</dbReference>
<dbReference type="Gene3D" id="1.10.10.10">
    <property type="entry name" value="Winged helix-like DNA-binding domain superfamily/Winged helix DNA-binding domain"/>
    <property type="match status" value="1"/>
</dbReference>
<evidence type="ECO:0000256" key="3">
    <source>
        <dbReference type="ARBA" id="ARBA00023125"/>
    </source>
</evidence>
<evidence type="ECO:0000256" key="1">
    <source>
        <dbReference type="ARBA" id="ARBA00022491"/>
    </source>
</evidence>
<keyword evidence="4" id="KW-0804">Transcription</keyword>
<dbReference type="InterPro" id="IPR011663">
    <property type="entry name" value="UTRA"/>
</dbReference>
<dbReference type="PROSITE" id="PS50949">
    <property type="entry name" value="HTH_GNTR"/>
    <property type="match status" value="1"/>
</dbReference>
<feature type="domain" description="HTH gntR-type" evidence="5">
    <location>
        <begin position="1"/>
        <end position="69"/>
    </location>
</feature>
<keyword evidence="7" id="KW-1185">Reference proteome</keyword>
<protein>
    <submittedName>
        <fullName evidence="6">GntR family transcriptional regulator</fullName>
    </submittedName>
</protein>
<gene>
    <name evidence="6" type="ORF">BpJC7_16330</name>
</gene>
<dbReference type="SUPFAM" id="SSF64288">
    <property type="entry name" value="Chorismate lyase-like"/>
    <property type="match status" value="1"/>
</dbReference>
<dbReference type="InterPro" id="IPR000524">
    <property type="entry name" value="Tscrpt_reg_HTH_GntR"/>
</dbReference>
<dbReference type="PANTHER" id="PTHR44846">
    <property type="entry name" value="MANNOSYL-D-GLYCERATE TRANSPORT/METABOLISM SYSTEM REPRESSOR MNGR-RELATED"/>
    <property type="match status" value="1"/>
</dbReference>
<evidence type="ECO:0000256" key="4">
    <source>
        <dbReference type="ARBA" id="ARBA00023163"/>
    </source>
</evidence>
<dbReference type="AlphaFoldDB" id="A0A5J4JIH2"/>
<name>A0A5J4JIH2_9BACI</name>
<proteinExistence type="predicted"/>
<dbReference type="Gene3D" id="3.40.1410.10">
    <property type="entry name" value="Chorismate lyase-like"/>
    <property type="match status" value="1"/>
</dbReference>
<dbReference type="Pfam" id="PF00392">
    <property type="entry name" value="GntR"/>
    <property type="match status" value="1"/>
</dbReference>
<keyword evidence="3" id="KW-0238">DNA-binding</keyword>
<evidence type="ECO:0000313" key="7">
    <source>
        <dbReference type="Proteomes" id="UP000391919"/>
    </source>
</evidence>
<organism evidence="6 7">
    <name type="scientific">Weizmannia acidilactici</name>
    <dbReference type="NCBI Taxonomy" id="2607726"/>
    <lineage>
        <taxon>Bacteria</taxon>
        <taxon>Bacillati</taxon>
        <taxon>Bacillota</taxon>
        <taxon>Bacilli</taxon>
        <taxon>Bacillales</taxon>
        <taxon>Bacillaceae</taxon>
        <taxon>Heyndrickxia</taxon>
    </lineage>
</organism>
<dbReference type="SMART" id="SM00345">
    <property type="entry name" value="HTH_GNTR"/>
    <property type="match status" value="1"/>
</dbReference>
<evidence type="ECO:0000259" key="5">
    <source>
        <dbReference type="PROSITE" id="PS50949"/>
    </source>
</evidence>
<sequence>MAKYKMIADEIRRRIKSKVYEVSKPLPEQVKLAEEFHTSRVTIQKALDLLAVEGLVYSKQGSGTYVRKNAWQMSNLDSRADDYLGLTNKMANEGKISSMVISFQLRFPNEDECEKLIIEKNEPIYDIIRLRRLNDEPYLIEHTKMPVEVIPGLTEDILYKSIYTYIRKDLGLKIGGANRRIRADKPDELDQKYLECDKCDPVLEVNQVVYLDNGVPFEYSRTRHRYDKGDILVVDLNR</sequence>
<keyword evidence="1" id="KW-0678">Repressor</keyword>
<reference evidence="6 7" key="1">
    <citation type="submission" date="2019-09" db="EMBL/GenBank/DDBJ databases">
        <title>Draft genome sequence of Bacillus sp. JC-7.</title>
        <authorList>
            <person name="Tanaka N."/>
            <person name="Shiwa Y."/>
            <person name="Fujita N."/>
            <person name="Tanasupawat S."/>
        </authorList>
    </citation>
    <scope>NUCLEOTIDE SEQUENCE [LARGE SCALE GENOMIC DNA]</scope>
    <source>
        <strain evidence="6 7">JC-7</strain>
    </source>
</reference>
<dbReference type="GO" id="GO:0003677">
    <property type="term" value="F:DNA binding"/>
    <property type="evidence" value="ECO:0007669"/>
    <property type="project" value="UniProtKB-KW"/>
</dbReference>
<dbReference type="RefSeq" id="WP_151680587.1">
    <property type="nucleotide sequence ID" value="NZ_BKZQ01000018.1"/>
</dbReference>
<dbReference type="PANTHER" id="PTHR44846:SF5">
    <property type="entry name" value="HTH-TYPE TRANSCRIPTIONAL REGULATOR GMUR"/>
    <property type="match status" value="1"/>
</dbReference>
<dbReference type="InterPro" id="IPR036388">
    <property type="entry name" value="WH-like_DNA-bd_sf"/>
</dbReference>
<dbReference type="Proteomes" id="UP000391919">
    <property type="component" value="Unassembled WGS sequence"/>
</dbReference>
<dbReference type="PRINTS" id="PR00035">
    <property type="entry name" value="HTHGNTR"/>
</dbReference>
<dbReference type="SMART" id="SM00866">
    <property type="entry name" value="UTRA"/>
    <property type="match status" value="1"/>
</dbReference>
<dbReference type="InterPro" id="IPR050679">
    <property type="entry name" value="Bact_HTH_transcr_reg"/>
</dbReference>
<dbReference type="GO" id="GO:0003700">
    <property type="term" value="F:DNA-binding transcription factor activity"/>
    <property type="evidence" value="ECO:0007669"/>
    <property type="project" value="InterPro"/>
</dbReference>
<comment type="caution">
    <text evidence="6">The sequence shown here is derived from an EMBL/GenBank/DDBJ whole genome shotgun (WGS) entry which is preliminary data.</text>
</comment>
<dbReference type="InterPro" id="IPR028978">
    <property type="entry name" value="Chorismate_lyase_/UTRA_dom_sf"/>
</dbReference>
<evidence type="ECO:0000256" key="2">
    <source>
        <dbReference type="ARBA" id="ARBA00023015"/>
    </source>
</evidence>
<dbReference type="SUPFAM" id="SSF46785">
    <property type="entry name" value="Winged helix' DNA-binding domain"/>
    <property type="match status" value="1"/>
</dbReference>